<evidence type="ECO:0000256" key="1">
    <source>
        <dbReference type="ARBA" id="ARBA00001938"/>
    </source>
</evidence>
<keyword evidence="10" id="KW-0670">Pyruvate</keyword>
<sequence>MAAQTFRLPDLGEGLTEAEIVQWLVAEGDEVVVDQSIAEVETAKSVVEVPSPYAGRVATLHAAAGTTLAVGEPLITVEALEPAAAAYREEEKAGSGNVLIGYGTSGGATTTRRRRPRARTAAVAHPGPGPQRVPKVISPLVRNLARSNGIDLRTVEPTGPGGVILRADVERAVAGSAPAASPSVAPPLSAASAASGGSAVSPAPGAGERRTPLNGFRKAATAALTRSRAEIPEATVWVDVDATELWELRESNPAGPGLLAYIARFVVAGLREFPVLNARFDAERQEIVEYDRINLGIAVQGDRGLVVPAVIGADAMTTTRLGEEIRRLTATAREGRATAQELSAGTFTLNNYGGFGVDGSAAIINYPQVAILGFGRILDRPWVVDGQVRVRKITQMSFVFDHRVCDGGVAAGFMRSVADAIENPASAIARL</sequence>
<dbReference type="RefSeq" id="WP_130507914.1">
    <property type="nucleotide sequence ID" value="NZ_SHKY01000001.1"/>
</dbReference>
<dbReference type="Proteomes" id="UP000292564">
    <property type="component" value="Unassembled WGS sequence"/>
</dbReference>
<feature type="domain" description="Peripheral subunit-binding (PSBD)" evidence="9">
    <location>
        <begin position="136"/>
        <end position="173"/>
    </location>
</feature>
<dbReference type="InterPro" id="IPR036625">
    <property type="entry name" value="E3-bd_dom_sf"/>
</dbReference>
<dbReference type="GO" id="GO:0031405">
    <property type="term" value="F:lipoic acid binding"/>
    <property type="evidence" value="ECO:0007669"/>
    <property type="project" value="TreeGrafter"/>
</dbReference>
<accession>A0A4Q7ZEM9</accession>
<gene>
    <name evidence="10" type="ORF">EV385_0429</name>
</gene>
<organism evidence="10 11">
    <name type="scientific">Krasilnikovia cinnamomea</name>
    <dbReference type="NCBI Taxonomy" id="349313"/>
    <lineage>
        <taxon>Bacteria</taxon>
        <taxon>Bacillati</taxon>
        <taxon>Actinomycetota</taxon>
        <taxon>Actinomycetes</taxon>
        <taxon>Micromonosporales</taxon>
        <taxon>Micromonosporaceae</taxon>
        <taxon>Krasilnikovia</taxon>
    </lineage>
</organism>
<dbReference type="Pfam" id="PF00198">
    <property type="entry name" value="2-oxoacid_dh"/>
    <property type="match status" value="1"/>
</dbReference>
<dbReference type="InterPro" id="IPR023213">
    <property type="entry name" value="CAT-like_dom_sf"/>
</dbReference>
<feature type="region of interest" description="Disordered" evidence="7">
    <location>
        <begin position="178"/>
        <end position="214"/>
    </location>
</feature>
<dbReference type="Gene3D" id="4.10.320.10">
    <property type="entry name" value="E3-binding domain"/>
    <property type="match status" value="1"/>
</dbReference>
<reference evidence="10 11" key="1">
    <citation type="submission" date="2019-02" db="EMBL/GenBank/DDBJ databases">
        <title>Sequencing the genomes of 1000 actinobacteria strains.</title>
        <authorList>
            <person name="Klenk H.-P."/>
        </authorList>
    </citation>
    <scope>NUCLEOTIDE SEQUENCE [LARGE SCALE GENOMIC DNA]</scope>
    <source>
        <strain evidence="10 11">DSM 45162</strain>
    </source>
</reference>
<dbReference type="EMBL" id="SHKY01000001">
    <property type="protein sequence ID" value="RZU48711.1"/>
    <property type="molecule type" value="Genomic_DNA"/>
</dbReference>
<evidence type="ECO:0000256" key="7">
    <source>
        <dbReference type="SAM" id="MobiDB-lite"/>
    </source>
</evidence>
<evidence type="ECO:0000256" key="6">
    <source>
        <dbReference type="RuleBase" id="RU003423"/>
    </source>
</evidence>
<dbReference type="PANTHER" id="PTHR43178">
    <property type="entry name" value="DIHYDROLIPOAMIDE ACETYLTRANSFERASE COMPONENT OF PYRUVATE DEHYDROGENASE COMPLEX"/>
    <property type="match status" value="1"/>
</dbReference>
<proteinExistence type="inferred from homology"/>
<evidence type="ECO:0000256" key="3">
    <source>
        <dbReference type="ARBA" id="ARBA00022679"/>
    </source>
</evidence>
<feature type="compositionally biased region" description="Low complexity" evidence="7">
    <location>
        <begin position="178"/>
        <end position="206"/>
    </location>
</feature>
<dbReference type="SUPFAM" id="SSF52777">
    <property type="entry name" value="CoA-dependent acyltransferases"/>
    <property type="match status" value="1"/>
</dbReference>
<dbReference type="GO" id="GO:0005737">
    <property type="term" value="C:cytoplasm"/>
    <property type="evidence" value="ECO:0007669"/>
    <property type="project" value="TreeGrafter"/>
</dbReference>
<evidence type="ECO:0000256" key="4">
    <source>
        <dbReference type="ARBA" id="ARBA00022823"/>
    </source>
</evidence>
<evidence type="ECO:0000313" key="10">
    <source>
        <dbReference type="EMBL" id="RZU48711.1"/>
    </source>
</evidence>
<dbReference type="InterPro" id="IPR000089">
    <property type="entry name" value="Biotin_lipoyl"/>
</dbReference>
<dbReference type="InterPro" id="IPR001078">
    <property type="entry name" value="2-oxoacid_DH_actylTfrase"/>
</dbReference>
<keyword evidence="11" id="KW-1185">Reference proteome</keyword>
<dbReference type="OrthoDB" id="9805770at2"/>
<dbReference type="InterPro" id="IPR011053">
    <property type="entry name" value="Single_hybrid_motif"/>
</dbReference>
<comment type="similarity">
    <text evidence="2 6">Belongs to the 2-oxoacid dehydrogenase family.</text>
</comment>
<comment type="cofactor">
    <cofactor evidence="1 6">
        <name>(R)-lipoate</name>
        <dbReference type="ChEBI" id="CHEBI:83088"/>
    </cofactor>
</comment>
<dbReference type="SUPFAM" id="SSF51230">
    <property type="entry name" value="Single hybrid motif"/>
    <property type="match status" value="1"/>
</dbReference>
<dbReference type="Gene3D" id="3.30.559.10">
    <property type="entry name" value="Chloramphenicol acetyltransferase-like domain"/>
    <property type="match status" value="1"/>
</dbReference>
<dbReference type="PROSITE" id="PS51826">
    <property type="entry name" value="PSBD"/>
    <property type="match status" value="1"/>
</dbReference>
<dbReference type="InterPro" id="IPR050743">
    <property type="entry name" value="2-oxoacid_DH_E2_comp"/>
</dbReference>
<dbReference type="AlphaFoldDB" id="A0A4Q7ZEM9"/>
<dbReference type="InterPro" id="IPR003016">
    <property type="entry name" value="2-oxoA_DH_lipoyl-BS"/>
</dbReference>
<evidence type="ECO:0000313" key="11">
    <source>
        <dbReference type="Proteomes" id="UP000292564"/>
    </source>
</evidence>
<keyword evidence="5 6" id="KW-0012">Acyltransferase</keyword>
<evidence type="ECO:0000256" key="2">
    <source>
        <dbReference type="ARBA" id="ARBA00007317"/>
    </source>
</evidence>
<dbReference type="EC" id="2.3.1.-" evidence="6"/>
<feature type="domain" description="Lipoyl-binding" evidence="8">
    <location>
        <begin position="3"/>
        <end position="78"/>
    </location>
</feature>
<comment type="caution">
    <text evidence="10">The sequence shown here is derived from an EMBL/GenBank/DDBJ whole genome shotgun (WGS) entry which is preliminary data.</text>
</comment>
<dbReference type="CDD" id="cd06849">
    <property type="entry name" value="lipoyl_domain"/>
    <property type="match status" value="1"/>
</dbReference>
<keyword evidence="4 6" id="KW-0450">Lipoyl</keyword>
<dbReference type="Gene3D" id="2.40.50.100">
    <property type="match status" value="1"/>
</dbReference>
<dbReference type="SUPFAM" id="SSF47005">
    <property type="entry name" value="Peripheral subunit-binding domain of 2-oxo acid dehydrogenase complex"/>
    <property type="match status" value="1"/>
</dbReference>
<evidence type="ECO:0000256" key="5">
    <source>
        <dbReference type="ARBA" id="ARBA00023315"/>
    </source>
</evidence>
<dbReference type="Pfam" id="PF00364">
    <property type="entry name" value="Biotin_lipoyl"/>
    <property type="match status" value="1"/>
</dbReference>
<dbReference type="GO" id="GO:0016407">
    <property type="term" value="F:acetyltransferase activity"/>
    <property type="evidence" value="ECO:0007669"/>
    <property type="project" value="TreeGrafter"/>
</dbReference>
<evidence type="ECO:0000259" key="8">
    <source>
        <dbReference type="PROSITE" id="PS50968"/>
    </source>
</evidence>
<dbReference type="PROSITE" id="PS50968">
    <property type="entry name" value="BIOTINYL_LIPOYL"/>
    <property type="match status" value="1"/>
</dbReference>
<dbReference type="Pfam" id="PF02817">
    <property type="entry name" value="E3_binding"/>
    <property type="match status" value="1"/>
</dbReference>
<keyword evidence="3 6" id="KW-0808">Transferase</keyword>
<dbReference type="PROSITE" id="PS00189">
    <property type="entry name" value="LIPOYL"/>
    <property type="match status" value="1"/>
</dbReference>
<dbReference type="InterPro" id="IPR004167">
    <property type="entry name" value="PSBD"/>
</dbReference>
<evidence type="ECO:0000259" key="9">
    <source>
        <dbReference type="PROSITE" id="PS51826"/>
    </source>
</evidence>
<dbReference type="PANTHER" id="PTHR43178:SF5">
    <property type="entry name" value="LIPOAMIDE ACYLTRANSFERASE COMPONENT OF BRANCHED-CHAIN ALPHA-KETO ACID DEHYDROGENASE COMPLEX, MITOCHONDRIAL"/>
    <property type="match status" value="1"/>
</dbReference>
<protein>
    <recommendedName>
        <fullName evidence="6">Dihydrolipoamide acetyltransferase component of pyruvate dehydrogenase complex</fullName>
        <ecNumber evidence="6">2.3.1.-</ecNumber>
    </recommendedName>
</protein>
<name>A0A4Q7ZEM9_9ACTN</name>